<protein>
    <submittedName>
        <fullName evidence="1">ATP-dependent Clp protease proteolytic subunit</fullName>
    </submittedName>
</protein>
<name>A0ABU7V3G9_9GAMM</name>
<dbReference type="PANTHER" id="PTHR35984">
    <property type="entry name" value="PERIPLASMIC SERINE PROTEASE"/>
    <property type="match status" value="1"/>
</dbReference>
<sequence length="284" mass="31460">MNSGEAAINALINSDASRDYLVISGKINRDLHYRLSNELDTKARNSSCTLFLTTYGGDPDAAFRIARCLQHYYTSIRIVVTGFCKSAGTLITLVGNEIAIGDLGELGPLDIQVNKGSELLEQSSGLDMNEALQAVTEHIQFTFHNILVKNREAGLSTKMAAELAAKVSTSISAPLLSQLDPLRIGEMQRKTRIAFDYGEKLNGQSKILKDDGLESLVRNYPSHGFVIDRKEARSIFKHVDAPNPSELTFFNFFSNIMTFPEKEKAFVELLCLTTDKQDDISDEK</sequence>
<proteinExistence type="predicted"/>
<accession>A0ABU7V3G9</accession>
<organism evidence="1 2">
    <name type="scientific">Aquilutibacter rugosus</name>
    <dbReference type="NCBI Taxonomy" id="3115820"/>
    <lineage>
        <taxon>Bacteria</taxon>
        <taxon>Pseudomonadati</taxon>
        <taxon>Pseudomonadota</taxon>
        <taxon>Gammaproteobacteria</taxon>
        <taxon>Lysobacterales</taxon>
        <taxon>Lysobacteraceae</taxon>
        <taxon>Aquilutibacter</taxon>
    </lineage>
</organism>
<dbReference type="GO" id="GO:0006508">
    <property type="term" value="P:proteolysis"/>
    <property type="evidence" value="ECO:0007669"/>
    <property type="project" value="UniProtKB-KW"/>
</dbReference>
<keyword evidence="1" id="KW-0645">Protease</keyword>
<keyword evidence="1" id="KW-0378">Hydrolase</keyword>
<dbReference type="EMBL" id="JAZHBO010000002">
    <property type="protein sequence ID" value="MEF2156424.1"/>
    <property type="molecule type" value="Genomic_DNA"/>
</dbReference>
<evidence type="ECO:0000313" key="1">
    <source>
        <dbReference type="EMBL" id="MEF2156424.1"/>
    </source>
</evidence>
<dbReference type="RefSeq" id="WP_331704214.1">
    <property type="nucleotide sequence ID" value="NZ_JAZHBO010000002.1"/>
</dbReference>
<dbReference type="InterPro" id="IPR023562">
    <property type="entry name" value="ClpP/TepA"/>
</dbReference>
<reference evidence="1 2" key="1">
    <citation type="submission" date="2024-01" db="EMBL/GenBank/DDBJ databases">
        <title>Novel species of the genus Luteimonas isolated from rivers.</title>
        <authorList>
            <person name="Lu H."/>
        </authorList>
    </citation>
    <scope>NUCLEOTIDE SEQUENCE [LARGE SCALE GENOMIC DNA]</scope>
    <source>
        <strain evidence="1 2">FXH3W</strain>
    </source>
</reference>
<keyword evidence="2" id="KW-1185">Reference proteome</keyword>
<dbReference type="Proteomes" id="UP001356170">
    <property type="component" value="Unassembled WGS sequence"/>
</dbReference>
<dbReference type="PANTHER" id="PTHR35984:SF1">
    <property type="entry name" value="PERIPLASMIC SERINE PROTEASE"/>
    <property type="match status" value="1"/>
</dbReference>
<dbReference type="Pfam" id="PF00574">
    <property type="entry name" value="CLP_protease"/>
    <property type="match status" value="1"/>
</dbReference>
<dbReference type="InterPro" id="IPR029045">
    <property type="entry name" value="ClpP/crotonase-like_dom_sf"/>
</dbReference>
<gene>
    <name evidence="1" type="ORF">V3390_09345</name>
</gene>
<dbReference type="Gene3D" id="3.90.226.10">
    <property type="entry name" value="2-enoyl-CoA Hydratase, Chain A, domain 1"/>
    <property type="match status" value="1"/>
</dbReference>
<comment type="caution">
    <text evidence="1">The sequence shown here is derived from an EMBL/GenBank/DDBJ whole genome shotgun (WGS) entry which is preliminary data.</text>
</comment>
<dbReference type="GO" id="GO:0008233">
    <property type="term" value="F:peptidase activity"/>
    <property type="evidence" value="ECO:0007669"/>
    <property type="project" value="UniProtKB-KW"/>
</dbReference>
<evidence type="ECO:0000313" key="2">
    <source>
        <dbReference type="Proteomes" id="UP001356170"/>
    </source>
</evidence>
<dbReference type="SUPFAM" id="SSF52096">
    <property type="entry name" value="ClpP/crotonase"/>
    <property type="match status" value="1"/>
</dbReference>
<dbReference type="InterPro" id="IPR002825">
    <property type="entry name" value="Pept_S49_ser-pept_pro"/>
</dbReference>